<dbReference type="PANTHER" id="PTHR31632">
    <property type="entry name" value="IRON TRANSPORTER FTH1"/>
    <property type="match status" value="1"/>
</dbReference>
<feature type="transmembrane region" description="Helical" evidence="6">
    <location>
        <begin position="6"/>
        <end position="27"/>
    </location>
</feature>
<comment type="subcellular location">
    <subcellularLocation>
        <location evidence="1">Membrane</location>
        <topology evidence="1">Multi-pass membrane protein</topology>
    </subcellularLocation>
</comment>
<accession>A0ABS5H1A5</accession>
<reference evidence="7 8" key="1">
    <citation type="submission" date="2021-04" db="EMBL/GenBank/DDBJ databases">
        <title>novel species isolated from subtropical streams in China.</title>
        <authorList>
            <person name="Lu H."/>
        </authorList>
    </citation>
    <scope>NUCLEOTIDE SEQUENCE [LARGE SCALE GENOMIC DNA]</scope>
    <source>
        <strain evidence="7 8">FT147W</strain>
    </source>
</reference>
<organism evidence="7 8">
    <name type="scientific">Undibacterium rivi</name>
    <dbReference type="NCBI Taxonomy" id="2828729"/>
    <lineage>
        <taxon>Bacteria</taxon>
        <taxon>Pseudomonadati</taxon>
        <taxon>Pseudomonadota</taxon>
        <taxon>Betaproteobacteria</taxon>
        <taxon>Burkholderiales</taxon>
        <taxon>Oxalobacteraceae</taxon>
        <taxon>Undibacterium</taxon>
    </lineage>
</organism>
<keyword evidence="5 6" id="KW-0472">Membrane</keyword>
<feature type="transmembrane region" description="Helical" evidence="6">
    <location>
        <begin position="39"/>
        <end position="59"/>
    </location>
</feature>
<evidence type="ECO:0000256" key="6">
    <source>
        <dbReference type="SAM" id="Phobius"/>
    </source>
</evidence>
<keyword evidence="4 6" id="KW-1133">Transmembrane helix</keyword>
<evidence type="ECO:0000256" key="5">
    <source>
        <dbReference type="ARBA" id="ARBA00023136"/>
    </source>
</evidence>
<keyword evidence="8" id="KW-1185">Reference proteome</keyword>
<dbReference type="RefSeq" id="WP_212678245.1">
    <property type="nucleotide sequence ID" value="NZ_JAGSPK010000002.1"/>
</dbReference>
<name>A0ABS5H1A5_9BURK</name>
<evidence type="ECO:0000313" key="8">
    <source>
        <dbReference type="Proteomes" id="UP000682982"/>
    </source>
</evidence>
<proteinExistence type="inferred from homology"/>
<dbReference type="PANTHER" id="PTHR31632:SF2">
    <property type="entry name" value="PLASMA MEMBRANE IRON PERMEASE"/>
    <property type="match status" value="1"/>
</dbReference>
<feature type="transmembrane region" description="Helical" evidence="6">
    <location>
        <begin position="247"/>
        <end position="264"/>
    </location>
</feature>
<keyword evidence="3 6" id="KW-0812">Transmembrane</keyword>
<gene>
    <name evidence="7" type="ORF">KDM87_06120</name>
</gene>
<comment type="similarity">
    <text evidence="2">Belongs to the oxidase-dependent Fe transporter (OFeT) (TC 9.A.10.1) family.</text>
</comment>
<sequence>MINAIFIVWRESLEAMLVIGVLSAWIARQSDRSGLQRTLWLGVLGGVLLAGAMAMLTFGAQNLLEGNALEIFQLCMVLIAAVLILEMLVWMRKHGRHMKQNLEAGAARAAEGSGQYGLALIAALAVGREGAETVVFLYGMGMERQGGALLELAWSAVTGIGAAAMTAWLVARGARYLNYRTLFRCSEVALLLIACSLIGNGVDRILGLDWLPMLSNSIWDSSALLDDSSRFGKVLADFAGYRAQPSVLLLMVYLAFWSASWWRLRDHSNGSGR</sequence>
<evidence type="ECO:0000256" key="2">
    <source>
        <dbReference type="ARBA" id="ARBA00008333"/>
    </source>
</evidence>
<protein>
    <submittedName>
        <fullName evidence="7">FTR1 family protein</fullName>
    </submittedName>
</protein>
<dbReference type="Proteomes" id="UP000682982">
    <property type="component" value="Unassembled WGS sequence"/>
</dbReference>
<feature type="transmembrane region" description="Helical" evidence="6">
    <location>
        <begin position="71"/>
        <end position="91"/>
    </location>
</feature>
<evidence type="ECO:0000256" key="3">
    <source>
        <dbReference type="ARBA" id="ARBA00022692"/>
    </source>
</evidence>
<dbReference type="InterPro" id="IPR004923">
    <property type="entry name" value="FTR1/Fip1/EfeU"/>
</dbReference>
<evidence type="ECO:0000256" key="1">
    <source>
        <dbReference type="ARBA" id="ARBA00004141"/>
    </source>
</evidence>
<feature type="transmembrane region" description="Helical" evidence="6">
    <location>
        <begin position="152"/>
        <end position="170"/>
    </location>
</feature>
<feature type="transmembrane region" description="Helical" evidence="6">
    <location>
        <begin position="118"/>
        <end position="140"/>
    </location>
</feature>
<comment type="caution">
    <text evidence="7">The sequence shown here is derived from an EMBL/GenBank/DDBJ whole genome shotgun (WGS) entry which is preliminary data.</text>
</comment>
<dbReference type="EMBL" id="JAGSPK010000002">
    <property type="protein sequence ID" value="MBR7792169.1"/>
    <property type="molecule type" value="Genomic_DNA"/>
</dbReference>
<evidence type="ECO:0000256" key="4">
    <source>
        <dbReference type="ARBA" id="ARBA00022989"/>
    </source>
</evidence>
<feature type="transmembrane region" description="Helical" evidence="6">
    <location>
        <begin position="182"/>
        <end position="202"/>
    </location>
</feature>
<evidence type="ECO:0000313" key="7">
    <source>
        <dbReference type="EMBL" id="MBR7792169.1"/>
    </source>
</evidence>
<dbReference type="Pfam" id="PF03239">
    <property type="entry name" value="FTR1"/>
    <property type="match status" value="1"/>
</dbReference>